<dbReference type="PIRSF" id="PIRSF005357">
    <property type="entry name" value="UCP005357"/>
    <property type="match status" value="1"/>
</dbReference>
<dbReference type="PANTHER" id="PTHR39662:SF1">
    <property type="entry name" value="DUF354 DOMAIN-CONTAINING PROTEIN"/>
    <property type="match status" value="1"/>
</dbReference>
<dbReference type="AlphaFoldDB" id="A0A150IN58"/>
<evidence type="ECO:0008006" key="3">
    <source>
        <dbReference type="Google" id="ProtNLM"/>
    </source>
</evidence>
<dbReference type="STRING" id="1705564.APG08_00321"/>
<dbReference type="PANTHER" id="PTHR39662">
    <property type="entry name" value="DUF354 DOMAIN-CONTAINING PROTEIN-RELATED"/>
    <property type="match status" value="1"/>
</dbReference>
<organism evidence="1 2">
    <name type="scientific">Candidatus Methanofastidiosum methylothiophilum</name>
    <dbReference type="NCBI Taxonomy" id="1705564"/>
    <lineage>
        <taxon>Archaea</taxon>
        <taxon>Methanobacteriati</taxon>
        <taxon>Methanobacteriota</taxon>
        <taxon>Stenosarchaea group</taxon>
        <taxon>Candidatus Methanofastidiosia</taxon>
        <taxon>Candidatus Methanofastidiosales</taxon>
        <taxon>Candidatus Methanofastidiosaceae</taxon>
        <taxon>Candidatus Methanofastidiosum</taxon>
    </lineage>
</organism>
<dbReference type="Proteomes" id="UP000075398">
    <property type="component" value="Unassembled WGS sequence"/>
</dbReference>
<evidence type="ECO:0000313" key="1">
    <source>
        <dbReference type="EMBL" id="KYC46403.1"/>
    </source>
</evidence>
<evidence type="ECO:0000313" key="2">
    <source>
        <dbReference type="Proteomes" id="UP000075398"/>
    </source>
</evidence>
<protein>
    <recommendedName>
        <fullName evidence="3">DUF354 domain-containing protein</fullName>
    </recommendedName>
</protein>
<dbReference type="InterPro" id="IPR007152">
    <property type="entry name" value="DUF354"/>
</dbReference>
<dbReference type="EMBL" id="LNGC01000208">
    <property type="protein sequence ID" value="KYC46403.1"/>
    <property type="molecule type" value="Genomic_DNA"/>
</dbReference>
<name>A0A150IN58_9EURY</name>
<comment type="caution">
    <text evidence="1">The sequence shown here is derived from an EMBL/GenBank/DDBJ whole genome shotgun (WGS) entry which is preliminary data.</text>
</comment>
<accession>A0A150IN58</accession>
<dbReference type="Pfam" id="PF04007">
    <property type="entry name" value="DUF354"/>
    <property type="match status" value="1"/>
</dbReference>
<proteinExistence type="predicted"/>
<dbReference type="Gene3D" id="3.40.50.2000">
    <property type="entry name" value="Glycogen Phosphorylase B"/>
    <property type="match status" value="1"/>
</dbReference>
<sequence>MKVWIDISNTPHVNFFKGIIKDFESRGHETFVTSRDFDGLSALLNLHGIKHTVVGKHGGFCKKSKLVESSKRILELSEIISSEDIDLALYKHSVEGARVAYGLGIPSICVLDNETAIAQNKLMLPLSSKVIAPDAISMEEITRFGVDESQVIRFNGFCEIANISDFKYDDSFISQLGLSEDKFTIVMRPEPVKANYYNGNKDKTIIKAILEKTKSLTDYQFVVFPRFDEQKSVFNYDNVIVPEEPVDALSLMSYSDLVISAGGSMNREAVALNTPALTTYPEKLLAVTKKMIELGLKIHLLDPEKITKFIEKDNNLDIYHDNNKKIISKLENPIEVISREIKSLGI</sequence>
<dbReference type="SUPFAM" id="SSF53756">
    <property type="entry name" value="UDP-Glycosyltransferase/glycogen phosphorylase"/>
    <property type="match status" value="1"/>
</dbReference>
<reference evidence="1 2" key="1">
    <citation type="journal article" date="2016" name="ISME J.">
        <title>Chasing the elusive Euryarchaeota class WSA2: genomes reveal a uniquely fastidious methyl-reducing methanogen.</title>
        <authorList>
            <person name="Nobu M.K."/>
            <person name="Narihiro T."/>
            <person name="Kuroda K."/>
            <person name="Mei R."/>
            <person name="Liu W.T."/>
        </authorList>
    </citation>
    <scope>NUCLEOTIDE SEQUENCE [LARGE SCALE GENOMIC DNA]</scope>
    <source>
        <strain evidence="1">U1lsi0528_Bin055</strain>
    </source>
</reference>
<gene>
    <name evidence="1" type="ORF">AMQ22_02151</name>
</gene>